<evidence type="ECO:0000256" key="3">
    <source>
        <dbReference type="SAM" id="Phobius"/>
    </source>
</evidence>
<comment type="similarity">
    <text evidence="1">Belongs to the LytR/CpsA/Psr (LCP) family.</text>
</comment>
<dbReference type="PANTHER" id="PTHR33392">
    <property type="entry name" value="POLYISOPRENYL-TEICHOIC ACID--PEPTIDOGLYCAN TEICHOIC ACID TRANSFERASE TAGU"/>
    <property type="match status" value="1"/>
</dbReference>
<feature type="transmembrane region" description="Helical" evidence="3">
    <location>
        <begin position="154"/>
        <end position="176"/>
    </location>
</feature>
<dbReference type="EMBL" id="UARK01000001">
    <property type="protein sequence ID" value="SPW23703.1"/>
    <property type="molecule type" value="Genomic_DNA"/>
</dbReference>
<dbReference type="Gene3D" id="3.40.630.190">
    <property type="entry name" value="LCP protein"/>
    <property type="match status" value="1"/>
</dbReference>
<name>A0A6H9XEN8_9CORY</name>
<dbReference type="GeneID" id="84573456"/>
<accession>A0A6H9XEN8</accession>
<dbReference type="InterPro" id="IPR004474">
    <property type="entry name" value="LytR_CpsA_psr"/>
</dbReference>
<dbReference type="Pfam" id="PF03816">
    <property type="entry name" value="LytR_cpsA_psr"/>
    <property type="match status" value="1"/>
</dbReference>
<feature type="compositionally biased region" description="Low complexity" evidence="2">
    <location>
        <begin position="16"/>
        <end position="55"/>
    </location>
</feature>
<keyword evidence="3" id="KW-0812">Transmembrane</keyword>
<evidence type="ECO:0000313" key="5">
    <source>
        <dbReference type="EMBL" id="SPW23703.1"/>
    </source>
</evidence>
<comment type="caution">
    <text evidence="5">The sequence shown here is derived from an EMBL/GenBank/DDBJ whole genome shotgun (WGS) entry which is preliminary data.</text>
</comment>
<gene>
    <name evidence="5" type="primary">lytR2</name>
    <name evidence="5" type="ORF">NCTC10254_00060</name>
</gene>
<feature type="domain" description="Cell envelope-related transcriptional attenuator" evidence="4">
    <location>
        <begin position="228"/>
        <end position="370"/>
    </location>
</feature>
<dbReference type="AlphaFoldDB" id="A0A6H9XEN8"/>
<feature type="region of interest" description="Disordered" evidence="2">
    <location>
        <begin position="1"/>
        <end position="141"/>
    </location>
</feature>
<keyword evidence="3" id="KW-1133">Transmembrane helix</keyword>
<feature type="compositionally biased region" description="Low complexity" evidence="2">
    <location>
        <begin position="80"/>
        <end position="126"/>
    </location>
</feature>
<evidence type="ECO:0000313" key="6">
    <source>
        <dbReference type="Proteomes" id="UP000249886"/>
    </source>
</evidence>
<sequence>MVDRYGRPIRGREGTTPRGQRPQRPQQQPARQPRQTGGGQQPRQGQPRQSGRPQQYIPDPAESQQYYETQQLGRDGAPMGQRRQSQGQGQRRPRTTGQGQRQGQGRRNPQQHSGQRAPQRRPQQGQQRRRPAGNQSPWGNLGNFRLPRLRPRGCLSGLAWTLVVVLVLAVAGTFWLDSRLNRVAADPPQHIAATSGTNWLLVGSDSRTGLSEADAQRLGTGGDIGSMRTDTIMLLHIPLTGKATLVSLPRDSYVNIPGYGMDKINAAFTFGGPQLLTQTVEEATGLRIKHYAEIGMGGLANVVDAVSGIEVCPKEPIQDPLAHLDIQAGCQKVDGPTALGYVRTRATAMGDLDRVQRQREFFAALVKKVSSAGTLANPFRLLPTITTVTGSFTVGEKDHVWNLARVALAMRSGVTTETVPVGGFGNYDVGSVVLWDEEGSQQLFNSLK</sequence>
<dbReference type="PANTHER" id="PTHR33392:SF6">
    <property type="entry name" value="POLYISOPRENYL-TEICHOIC ACID--PEPTIDOGLYCAN TEICHOIC ACID TRANSFERASE TAGU"/>
    <property type="match status" value="1"/>
</dbReference>
<dbReference type="Proteomes" id="UP000249886">
    <property type="component" value="Unassembled WGS sequence"/>
</dbReference>
<dbReference type="InterPro" id="IPR050922">
    <property type="entry name" value="LytR/CpsA/Psr_CW_biosynth"/>
</dbReference>
<protein>
    <submittedName>
        <fullName evidence="5">Membrane-bound protein</fullName>
    </submittedName>
</protein>
<dbReference type="NCBIfam" id="TIGR00350">
    <property type="entry name" value="lytR_cpsA_psr"/>
    <property type="match status" value="1"/>
</dbReference>
<feature type="compositionally biased region" description="Polar residues" evidence="2">
    <location>
        <begin position="62"/>
        <end position="72"/>
    </location>
</feature>
<evidence type="ECO:0000256" key="2">
    <source>
        <dbReference type="SAM" id="MobiDB-lite"/>
    </source>
</evidence>
<reference evidence="5 6" key="1">
    <citation type="submission" date="2018-06" db="EMBL/GenBank/DDBJ databases">
        <authorList>
            <consortium name="Pathogen Informatics"/>
            <person name="Doyle S."/>
        </authorList>
    </citation>
    <scope>NUCLEOTIDE SEQUENCE [LARGE SCALE GENOMIC DNA]</scope>
    <source>
        <strain evidence="5 6">NCTC10254</strain>
    </source>
</reference>
<organism evidence="5 6">
    <name type="scientific">Corynebacterium matruchotii</name>
    <dbReference type="NCBI Taxonomy" id="43768"/>
    <lineage>
        <taxon>Bacteria</taxon>
        <taxon>Bacillati</taxon>
        <taxon>Actinomycetota</taxon>
        <taxon>Actinomycetes</taxon>
        <taxon>Mycobacteriales</taxon>
        <taxon>Corynebacteriaceae</taxon>
        <taxon>Corynebacterium</taxon>
    </lineage>
</organism>
<feature type="compositionally biased region" description="Basic and acidic residues" evidence="2">
    <location>
        <begin position="1"/>
        <end position="15"/>
    </location>
</feature>
<proteinExistence type="inferred from homology"/>
<evidence type="ECO:0000256" key="1">
    <source>
        <dbReference type="ARBA" id="ARBA00006068"/>
    </source>
</evidence>
<evidence type="ECO:0000259" key="4">
    <source>
        <dbReference type="Pfam" id="PF03816"/>
    </source>
</evidence>
<dbReference type="RefSeq" id="WP_005525149.1">
    <property type="nucleotide sequence ID" value="NZ_CP050134.2"/>
</dbReference>
<keyword evidence="3" id="KW-0472">Membrane</keyword>